<dbReference type="Proteomes" id="UP001589833">
    <property type="component" value="Unassembled WGS sequence"/>
</dbReference>
<evidence type="ECO:0000313" key="1">
    <source>
        <dbReference type="EMBL" id="MFC0559665.1"/>
    </source>
</evidence>
<sequence>MMEVIIETTEELNQEYANAIKQTLVKEINDRFSSQLKLNDLDKIVASLNFGVSLNQFQEENGLPVEHTNDKLAQAVAKTLHLRKDNQVKSVIFIRLELILEMFLEENTGYGYHFLHHELCHVHDDWNKEYLMKDFIDQYRKDTGSELQNILLRHSMTIWSEYIAVRLSSESYPRKEFDFFIPHLFNLIRRAKEEIPNEIDNYRFNGDINKLFIRAQELINPVMKFTATVLGYIHGLNINNEAILDGLDNTFIIDIWTQLDKEFNRLFNSYPDWESIDQFDILNSLILSVLNDFGIYPEDTSVGLYISVP</sequence>
<comment type="caution">
    <text evidence="1">The sequence shown here is derived from an EMBL/GenBank/DDBJ whole genome shotgun (WGS) entry which is preliminary data.</text>
</comment>
<reference evidence="1 2" key="1">
    <citation type="submission" date="2024-09" db="EMBL/GenBank/DDBJ databases">
        <authorList>
            <person name="Sun Q."/>
            <person name="Mori K."/>
        </authorList>
    </citation>
    <scope>NUCLEOTIDE SEQUENCE [LARGE SCALE GENOMIC DNA]</scope>
    <source>
        <strain evidence="1 2">NCAIM B.02301</strain>
    </source>
</reference>
<organism evidence="1 2">
    <name type="scientific">Halalkalibacter alkalisediminis</name>
    <dbReference type="NCBI Taxonomy" id="935616"/>
    <lineage>
        <taxon>Bacteria</taxon>
        <taxon>Bacillati</taxon>
        <taxon>Bacillota</taxon>
        <taxon>Bacilli</taxon>
        <taxon>Bacillales</taxon>
        <taxon>Bacillaceae</taxon>
        <taxon>Halalkalibacter</taxon>
    </lineage>
</organism>
<dbReference type="RefSeq" id="WP_273845756.1">
    <property type="nucleotide sequence ID" value="NZ_JAQQWT010000014.1"/>
</dbReference>
<keyword evidence="2" id="KW-1185">Reference proteome</keyword>
<protein>
    <submittedName>
        <fullName evidence="1">Uncharacterized protein</fullName>
    </submittedName>
</protein>
<evidence type="ECO:0000313" key="2">
    <source>
        <dbReference type="Proteomes" id="UP001589833"/>
    </source>
</evidence>
<name>A0ABV6NFX8_9BACI</name>
<gene>
    <name evidence="1" type="ORF">ACFFH4_11470</name>
</gene>
<accession>A0ABV6NFX8</accession>
<proteinExistence type="predicted"/>
<dbReference type="EMBL" id="JBHLTR010000016">
    <property type="protein sequence ID" value="MFC0559665.1"/>
    <property type="molecule type" value="Genomic_DNA"/>
</dbReference>